<dbReference type="GO" id="GO:0003677">
    <property type="term" value="F:DNA binding"/>
    <property type="evidence" value="ECO:0007669"/>
    <property type="project" value="TreeGrafter"/>
</dbReference>
<feature type="compositionally biased region" description="Basic and acidic residues" evidence="4">
    <location>
        <begin position="141"/>
        <end position="174"/>
    </location>
</feature>
<feature type="domain" description="Ribosomal RNA-processing protein 14 N-terminal" evidence="6">
    <location>
        <begin position="8"/>
        <end position="58"/>
    </location>
</feature>
<feature type="compositionally biased region" description="Basic and acidic residues" evidence="4">
    <location>
        <begin position="360"/>
        <end position="374"/>
    </location>
</feature>
<dbReference type="Pfam" id="PF04935">
    <property type="entry name" value="SURF6"/>
    <property type="match status" value="1"/>
</dbReference>
<feature type="compositionally biased region" description="Basic and acidic residues" evidence="4">
    <location>
        <begin position="403"/>
        <end position="413"/>
    </location>
</feature>
<evidence type="ECO:0000259" key="5">
    <source>
        <dbReference type="Pfam" id="PF04935"/>
    </source>
</evidence>
<dbReference type="GO" id="GO:0042273">
    <property type="term" value="P:ribosomal large subunit biogenesis"/>
    <property type="evidence" value="ECO:0007669"/>
    <property type="project" value="TreeGrafter"/>
</dbReference>
<dbReference type="InterPro" id="IPR007019">
    <property type="entry name" value="SURF6"/>
</dbReference>
<organism evidence="7 8">
    <name type="scientific">Cyberlindnera jadinii (strain ATCC 18201 / CBS 1600 / BCRC 20928 / JCM 3617 / NBRC 0987 / NRRL Y-1542)</name>
    <name type="common">Torula yeast</name>
    <name type="synonym">Candida utilis</name>
    <dbReference type="NCBI Taxonomy" id="983966"/>
    <lineage>
        <taxon>Eukaryota</taxon>
        <taxon>Fungi</taxon>
        <taxon>Dikarya</taxon>
        <taxon>Ascomycota</taxon>
        <taxon>Saccharomycotina</taxon>
        <taxon>Saccharomycetes</taxon>
        <taxon>Phaffomycetales</taxon>
        <taxon>Phaffomycetaceae</taxon>
        <taxon>Cyberlindnera</taxon>
    </lineage>
</organism>
<evidence type="ECO:0000313" key="7">
    <source>
        <dbReference type="EMBL" id="CEP21788.1"/>
    </source>
</evidence>
<dbReference type="Pfam" id="PF15459">
    <property type="entry name" value="RRP14"/>
    <property type="match status" value="1"/>
</dbReference>
<evidence type="ECO:0000256" key="1">
    <source>
        <dbReference type="ARBA" id="ARBA00004123"/>
    </source>
</evidence>
<dbReference type="PANTHER" id="PTHR14369:SF0">
    <property type="entry name" value="SURFEIT LOCUS PROTEIN 6"/>
    <property type="match status" value="1"/>
</dbReference>
<feature type="compositionally biased region" description="Basic and acidic residues" evidence="4">
    <location>
        <begin position="200"/>
        <end position="213"/>
    </location>
</feature>
<dbReference type="Proteomes" id="UP000038830">
    <property type="component" value="Unassembled WGS sequence"/>
</dbReference>
<name>A0A0H5C1Y1_CYBJN</name>
<keyword evidence="3" id="KW-0539">Nucleus</keyword>
<feature type="compositionally biased region" description="Basic and acidic residues" evidence="4">
    <location>
        <begin position="271"/>
        <end position="284"/>
    </location>
</feature>
<sequence>MSSSLEERLKSNSSAFDGLLSLIPAKYYYDDDTQEQWKAKKQSKEDAHKNKRAKLDPELSRESEKAGTAAAVLKKRAQSAKPVVIPGQKKQEKAQEAKQENERAAPKEQSDEDEEEEEEVNIIFDDEGNEIVEESEESDHEEMPVEEKKNGKDLSDEEKRKKEESIKALREKLASKITFMKEKRKAPGSKASGAPSSREAILEERRKKAEARAERKRRRLQEEGDDDDDDDDSNNDDDSEAEEEDKSDNVIYQNIVFDENTRATSDLQNVRVDRKKGPAKKDLKAHLKLVEQKKQKLENLSKDKKQEIAEKENWNRTLAAAEGQKLRDDEKLLKKALKRKEAQKRRSEIEWRDRKDHVENQIKAKQKRREENLAIRKANKGVKRKNQIKQLRTFKTSIAPKRAGFEGRRRTKK</sequence>
<dbReference type="GO" id="GO:0003723">
    <property type="term" value="F:RNA binding"/>
    <property type="evidence" value="ECO:0007669"/>
    <property type="project" value="TreeGrafter"/>
</dbReference>
<proteinExistence type="inferred from homology"/>
<feature type="compositionally biased region" description="Basic and acidic residues" evidence="4">
    <location>
        <begin position="89"/>
        <end position="109"/>
    </location>
</feature>
<feature type="domain" description="Ribosomal RNA-processing protein 14/surfeit locus protein 6 C-terminal" evidence="5">
    <location>
        <begin position="199"/>
        <end position="385"/>
    </location>
</feature>
<feature type="region of interest" description="Disordered" evidence="4">
    <location>
        <begin position="360"/>
        <end position="413"/>
    </location>
</feature>
<reference evidence="8" key="1">
    <citation type="journal article" date="2015" name="J. Biotechnol.">
        <title>The structure of the Cyberlindnera jadinii genome and its relation to Candida utilis analyzed by the occurrence of single nucleotide polymorphisms.</title>
        <authorList>
            <person name="Rupp O."/>
            <person name="Brinkrolf K."/>
            <person name="Buerth C."/>
            <person name="Kunigo M."/>
            <person name="Schneider J."/>
            <person name="Jaenicke S."/>
            <person name="Goesmann A."/>
            <person name="Puehler A."/>
            <person name="Jaeger K.-E."/>
            <person name="Ernst J.F."/>
        </authorList>
    </citation>
    <scope>NUCLEOTIDE SEQUENCE [LARGE SCALE GENOMIC DNA]</scope>
    <source>
        <strain evidence="8">ATCC 18201 / CBS 1600 / BCRC 20928 / JCM 3617 / NBRC 0987 / NRRL Y-1542</strain>
    </source>
</reference>
<dbReference type="EMBL" id="CDQK01000002">
    <property type="protein sequence ID" value="CEP21788.1"/>
    <property type="molecule type" value="Genomic_DNA"/>
</dbReference>
<evidence type="ECO:0000256" key="2">
    <source>
        <dbReference type="ARBA" id="ARBA00005904"/>
    </source>
</evidence>
<feature type="compositionally biased region" description="Basic and acidic residues" evidence="4">
    <location>
        <begin position="35"/>
        <end position="65"/>
    </location>
</feature>
<evidence type="ECO:0000259" key="6">
    <source>
        <dbReference type="Pfam" id="PF15459"/>
    </source>
</evidence>
<dbReference type="GO" id="GO:0005730">
    <property type="term" value="C:nucleolus"/>
    <property type="evidence" value="ECO:0007669"/>
    <property type="project" value="TreeGrafter"/>
</dbReference>
<evidence type="ECO:0008006" key="9">
    <source>
        <dbReference type="Google" id="ProtNLM"/>
    </source>
</evidence>
<feature type="compositionally biased region" description="Acidic residues" evidence="4">
    <location>
        <begin position="110"/>
        <end position="140"/>
    </location>
</feature>
<protein>
    <recommendedName>
        <fullName evidence="9">SURF6-domain-containing protein</fullName>
    </recommendedName>
</protein>
<evidence type="ECO:0000256" key="3">
    <source>
        <dbReference type="ARBA" id="ARBA00023242"/>
    </source>
</evidence>
<gene>
    <name evidence="7" type="ORF">BN1211_1992</name>
</gene>
<comment type="subcellular location">
    <subcellularLocation>
        <location evidence="1">Nucleus</location>
    </subcellularLocation>
</comment>
<comment type="similarity">
    <text evidence="2">Belongs to the SURF6 family.</text>
</comment>
<evidence type="ECO:0000313" key="8">
    <source>
        <dbReference type="Proteomes" id="UP000038830"/>
    </source>
</evidence>
<dbReference type="AlphaFoldDB" id="A0A0H5C1Y1"/>
<accession>A0A0H5C1Y1</accession>
<dbReference type="GO" id="GO:0042274">
    <property type="term" value="P:ribosomal small subunit biogenesis"/>
    <property type="evidence" value="ECO:0007669"/>
    <property type="project" value="TreeGrafter"/>
</dbReference>
<dbReference type="InterPro" id="IPR029190">
    <property type="entry name" value="Rrp14/SURF6_C"/>
</dbReference>
<feature type="compositionally biased region" description="Acidic residues" evidence="4">
    <location>
        <begin position="223"/>
        <end position="246"/>
    </location>
</feature>
<feature type="region of interest" description="Disordered" evidence="4">
    <location>
        <begin position="34"/>
        <end position="284"/>
    </location>
</feature>
<feature type="compositionally biased region" description="Basic residues" evidence="4">
    <location>
        <begin position="377"/>
        <end position="387"/>
    </location>
</feature>
<dbReference type="PANTHER" id="PTHR14369">
    <property type="entry name" value="SURFEIT LOCUS PROTEIN 6"/>
    <property type="match status" value="1"/>
</dbReference>
<evidence type="ECO:0000256" key="4">
    <source>
        <dbReference type="SAM" id="MobiDB-lite"/>
    </source>
</evidence>
<dbReference type="InterPro" id="IPR029188">
    <property type="entry name" value="Rrp14_N"/>
</dbReference>
<feature type="compositionally biased region" description="Low complexity" evidence="4">
    <location>
        <begin position="188"/>
        <end position="199"/>
    </location>
</feature>